<gene>
    <name evidence="1" type="ORF">LTR09_001857</name>
</gene>
<keyword evidence="2" id="KW-1185">Reference proteome</keyword>
<accession>A0AAJ0GHM4</accession>
<dbReference type="EMBL" id="JAWDJX010000003">
    <property type="protein sequence ID" value="KAK3057673.1"/>
    <property type="molecule type" value="Genomic_DNA"/>
</dbReference>
<evidence type="ECO:0000313" key="1">
    <source>
        <dbReference type="EMBL" id="KAK3057673.1"/>
    </source>
</evidence>
<comment type="caution">
    <text evidence="1">The sequence shown here is derived from an EMBL/GenBank/DDBJ whole genome shotgun (WGS) entry which is preliminary data.</text>
</comment>
<organism evidence="1 2">
    <name type="scientific">Extremus antarcticus</name>
    <dbReference type="NCBI Taxonomy" id="702011"/>
    <lineage>
        <taxon>Eukaryota</taxon>
        <taxon>Fungi</taxon>
        <taxon>Dikarya</taxon>
        <taxon>Ascomycota</taxon>
        <taxon>Pezizomycotina</taxon>
        <taxon>Dothideomycetes</taxon>
        <taxon>Dothideomycetidae</taxon>
        <taxon>Mycosphaerellales</taxon>
        <taxon>Extremaceae</taxon>
        <taxon>Extremus</taxon>
    </lineage>
</organism>
<dbReference type="AlphaFoldDB" id="A0AAJ0GHM4"/>
<sequence length="215" mass="24373">MDKLAKFVKRFETGNDMVTIILEDEPNTNFTVSKTLLCNASKTSQKELAGEDGQHVFKIQSGHDRATFELFLYWLYGRNLETEFWKTRAERKSAVEGSAKELVRLWGFADMHKLPSQQNLAMRLYLVYLKSALVDRETLQSAIDTTHIDSMIVKAVLYRMVFDCRTNYDEDEELAGVGDIPGVLARVLKAAGTVQFAVPGGRFTSLTSSMRKTSW</sequence>
<evidence type="ECO:0000313" key="2">
    <source>
        <dbReference type="Proteomes" id="UP001271007"/>
    </source>
</evidence>
<proteinExistence type="predicted"/>
<dbReference type="Proteomes" id="UP001271007">
    <property type="component" value="Unassembled WGS sequence"/>
</dbReference>
<protein>
    <recommendedName>
        <fullName evidence="3">BTB domain-containing protein</fullName>
    </recommendedName>
</protein>
<dbReference type="InterPro" id="IPR011333">
    <property type="entry name" value="SKP1/BTB/POZ_sf"/>
</dbReference>
<name>A0AAJ0GHM4_9PEZI</name>
<evidence type="ECO:0008006" key="3">
    <source>
        <dbReference type="Google" id="ProtNLM"/>
    </source>
</evidence>
<dbReference type="Gene3D" id="3.30.710.10">
    <property type="entry name" value="Potassium Channel Kv1.1, Chain A"/>
    <property type="match status" value="1"/>
</dbReference>
<reference evidence="1" key="1">
    <citation type="submission" date="2023-04" db="EMBL/GenBank/DDBJ databases">
        <title>Black Yeasts Isolated from many extreme environments.</title>
        <authorList>
            <person name="Coleine C."/>
            <person name="Stajich J.E."/>
            <person name="Selbmann L."/>
        </authorList>
    </citation>
    <scope>NUCLEOTIDE SEQUENCE</scope>
    <source>
        <strain evidence="1">CCFEE 5312</strain>
    </source>
</reference>